<dbReference type="InterPro" id="IPR005656">
    <property type="entry name" value="MmgE_PrpD"/>
</dbReference>
<feature type="domain" description="MmgE/PrpD N-terminal" evidence="2">
    <location>
        <begin position="7"/>
        <end position="230"/>
    </location>
</feature>
<name>A0A158GQM9_9BURK</name>
<dbReference type="Pfam" id="PF19305">
    <property type="entry name" value="MmgE_PrpD_C"/>
    <property type="match status" value="1"/>
</dbReference>
<gene>
    <name evidence="4" type="ORF">AWB74_01401</name>
</gene>
<dbReference type="PANTHER" id="PTHR16943">
    <property type="entry name" value="2-METHYLCITRATE DEHYDRATASE-RELATED"/>
    <property type="match status" value="1"/>
</dbReference>
<feature type="domain" description="MmgE/PrpD C-terminal" evidence="3">
    <location>
        <begin position="258"/>
        <end position="426"/>
    </location>
</feature>
<sequence length="447" mass="48308">MGTSAIAFIHELTFDALPRNVIEQAKLCVLDLLGVALAGRQTELSRIASDHAVEFFAPGTLRSRMLFDGRVASPVGAGLAGAMTIDSCDGHDGHAQTKGHVGVTVLPALLALADARPGMSAREFLTCVVLGYELGTRAGIALHASACDYHTSGAWNALAAAALAARILPLDMRQTREALGIAEYHGPRSQMMRCIDHPTMVKDGSGWGCMAGLSAAFLAQRGFTGAPALTIEQDSTRSLWSDLGERWRIMEQYFKPQPVCRWAHPAIDAALALKSKHGFTSEQIRAVNVRTFHHATRLAHAAPASTEEAQYSLLFPVAVALTHGAVRFDALHGDALRNEEVLRLSHLIHTEEDAEYTSRFPDERFAEMRIELFDGRRFESGPTQALGDPDLPLDAHAIRVKFRNFAEAACGASVARELESTVDALDSNDETVSPLLDLVLGSIRIDA</sequence>
<dbReference type="InterPro" id="IPR036148">
    <property type="entry name" value="MmgE/PrpD_sf"/>
</dbReference>
<dbReference type="GO" id="GO:0016829">
    <property type="term" value="F:lyase activity"/>
    <property type="evidence" value="ECO:0007669"/>
    <property type="project" value="InterPro"/>
</dbReference>
<dbReference type="InterPro" id="IPR045337">
    <property type="entry name" value="MmgE_PrpD_C"/>
</dbReference>
<dbReference type="PANTHER" id="PTHR16943:SF8">
    <property type="entry name" value="2-METHYLCITRATE DEHYDRATASE"/>
    <property type="match status" value="1"/>
</dbReference>
<dbReference type="Gene3D" id="1.10.4100.10">
    <property type="entry name" value="2-methylcitrate dehydratase PrpD"/>
    <property type="match status" value="1"/>
</dbReference>
<evidence type="ECO:0000259" key="2">
    <source>
        <dbReference type="Pfam" id="PF03972"/>
    </source>
</evidence>
<dbReference type="RefSeq" id="WP_061146048.1">
    <property type="nucleotide sequence ID" value="NZ_FCOM02000004.1"/>
</dbReference>
<dbReference type="Proteomes" id="UP000055019">
    <property type="component" value="Unassembled WGS sequence"/>
</dbReference>
<evidence type="ECO:0000256" key="1">
    <source>
        <dbReference type="ARBA" id="ARBA00006174"/>
    </source>
</evidence>
<proteinExistence type="inferred from homology"/>
<dbReference type="OrthoDB" id="9791416at2"/>
<comment type="caution">
    <text evidence="4">The sequence shown here is derived from an EMBL/GenBank/DDBJ whole genome shotgun (WGS) entry which is preliminary data.</text>
</comment>
<dbReference type="InterPro" id="IPR045336">
    <property type="entry name" value="MmgE_PrpD_N"/>
</dbReference>
<dbReference type="EMBL" id="FCOM02000004">
    <property type="protein sequence ID" value="SAL34187.1"/>
    <property type="molecule type" value="Genomic_DNA"/>
</dbReference>
<accession>A0A158GQM9</accession>
<dbReference type="AlphaFoldDB" id="A0A158GQM9"/>
<dbReference type="Gene3D" id="3.30.1330.120">
    <property type="entry name" value="2-methylcitrate dehydratase PrpD"/>
    <property type="match status" value="1"/>
</dbReference>
<reference evidence="4" key="1">
    <citation type="submission" date="2016-01" db="EMBL/GenBank/DDBJ databases">
        <authorList>
            <person name="Peeters C."/>
        </authorList>
    </citation>
    <scope>NUCLEOTIDE SEQUENCE [LARGE SCALE GENOMIC DNA]</scope>
    <source>
        <strain evidence="4">LMG 29317</strain>
    </source>
</reference>
<evidence type="ECO:0000313" key="4">
    <source>
        <dbReference type="EMBL" id="SAL34187.1"/>
    </source>
</evidence>
<comment type="similarity">
    <text evidence="1">Belongs to the PrpD family.</text>
</comment>
<dbReference type="SUPFAM" id="SSF103378">
    <property type="entry name" value="2-methylcitrate dehydratase PrpD"/>
    <property type="match status" value="1"/>
</dbReference>
<dbReference type="InterPro" id="IPR042188">
    <property type="entry name" value="MmgE/PrpD_sf_2"/>
</dbReference>
<keyword evidence="5" id="KW-1185">Reference proteome</keyword>
<organism evidence="4 5">
    <name type="scientific">Caballeronia arvi</name>
    <dbReference type="NCBI Taxonomy" id="1777135"/>
    <lineage>
        <taxon>Bacteria</taxon>
        <taxon>Pseudomonadati</taxon>
        <taxon>Pseudomonadota</taxon>
        <taxon>Betaproteobacteria</taxon>
        <taxon>Burkholderiales</taxon>
        <taxon>Burkholderiaceae</taxon>
        <taxon>Caballeronia</taxon>
    </lineage>
</organism>
<dbReference type="Pfam" id="PF03972">
    <property type="entry name" value="MmgE_PrpD_N"/>
    <property type="match status" value="1"/>
</dbReference>
<evidence type="ECO:0000313" key="5">
    <source>
        <dbReference type="Proteomes" id="UP000055019"/>
    </source>
</evidence>
<evidence type="ECO:0000259" key="3">
    <source>
        <dbReference type="Pfam" id="PF19305"/>
    </source>
</evidence>
<protein>
    <submittedName>
        <fullName evidence="4">MmgE/PrpD family protein</fullName>
    </submittedName>
</protein>
<dbReference type="InterPro" id="IPR042183">
    <property type="entry name" value="MmgE/PrpD_sf_1"/>
</dbReference>